<evidence type="ECO:0000259" key="16">
    <source>
        <dbReference type="Pfam" id="PF00593"/>
    </source>
</evidence>
<dbReference type="InterPro" id="IPR039426">
    <property type="entry name" value="TonB-dep_rcpt-like"/>
</dbReference>
<evidence type="ECO:0000256" key="15">
    <source>
        <dbReference type="SAM" id="SignalP"/>
    </source>
</evidence>
<evidence type="ECO:0000256" key="3">
    <source>
        <dbReference type="ARBA" id="ARBA00022452"/>
    </source>
</evidence>
<dbReference type="InterPro" id="IPR037066">
    <property type="entry name" value="Plug_dom_sf"/>
</dbReference>
<dbReference type="AlphaFoldDB" id="A0A4R0YLB1"/>
<evidence type="ECO:0000256" key="12">
    <source>
        <dbReference type="PROSITE-ProRule" id="PRU01360"/>
    </source>
</evidence>
<sequence>MRPGKAWTIPALTLGLLVSTGAMADDTTLPAVQVNATRLDIPPFDLPASLSVIRVAPGASSKPGVNLSEALVGVPGILARDRQNYAQDEQVSLRGFGARSTFGVRGVRLYADGIPATMPDGQGQASHFSLDGADRIEVLRGPFSALYGNASGGVMQIWSAEGGTPAQVRVGLFAGSDASMRMGASARGMQGAFDYNLALSHFQTQGYRDHSRAQRESGNARLGFDLGSAGHLIVVANTLALPQAQDPLGLTRSQAWADPRQAAAPAYQFDTRKSVHQSQLGAVYEVSSSEQTQWRLMAYYGNRGVQQVLPVPVAAQRNPLSAGGVVDLDSDYGGVDARWTHRATLLGRPVELTAGASYDDQDQHRRGYENFAGSTLGVTGRLRRDEDDRVWNLDPYAQLYWRFAERWSALVGVRQSTVRFRSDDRYVTADNPDDSGSVRYRATLPVAGVQFRATDWLHLHASFGKGFETPTFAELSYRADGGAGLAFNLRPAVSQQGELGAKWHAAGSWSVDGALFRADTRNELAVASNVGGRASYRTIGRSRREGAEFAAQGELGPGWRLQLAATHVRARFLSPFLTCVPAGCTTPATPVAAGARIPGVPANYGSARLEHGGSLGWRVGVELQGVDAVTVNDLGRERAPGYLLTGVDLAYALPLGPSRLTLSARVDNLFDRRVIGSVIVNEGNGRYYEPAPGRTLMFGAQLAF</sequence>
<evidence type="ECO:0000313" key="19">
    <source>
        <dbReference type="Proteomes" id="UP000291822"/>
    </source>
</evidence>
<evidence type="ECO:0000256" key="8">
    <source>
        <dbReference type="ARBA" id="ARBA00023065"/>
    </source>
</evidence>
<dbReference type="GO" id="GO:0015344">
    <property type="term" value="F:siderophore uptake transmembrane transporter activity"/>
    <property type="evidence" value="ECO:0007669"/>
    <property type="project" value="TreeGrafter"/>
</dbReference>
<dbReference type="PROSITE" id="PS52016">
    <property type="entry name" value="TONB_DEPENDENT_REC_3"/>
    <property type="match status" value="1"/>
</dbReference>
<keyword evidence="5 12" id="KW-0812">Transmembrane</keyword>
<dbReference type="EMBL" id="SJTG01000004">
    <property type="protein sequence ID" value="TCI08218.1"/>
    <property type="molecule type" value="Genomic_DNA"/>
</dbReference>
<evidence type="ECO:0000256" key="6">
    <source>
        <dbReference type="ARBA" id="ARBA00022729"/>
    </source>
</evidence>
<keyword evidence="11 12" id="KW-0998">Cell outer membrane</keyword>
<evidence type="ECO:0000256" key="10">
    <source>
        <dbReference type="ARBA" id="ARBA00023136"/>
    </source>
</evidence>
<dbReference type="Pfam" id="PF00593">
    <property type="entry name" value="TonB_dep_Rec_b-barrel"/>
    <property type="match status" value="1"/>
</dbReference>
<organism evidence="18 19">
    <name type="scientific">Dyella soli</name>
    <dbReference type="NCBI Taxonomy" id="522319"/>
    <lineage>
        <taxon>Bacteria</taxon>
        <taxon>Pseudomonadati</taxon>
        <taxon>Pseudomonadota</taxon>
        <taxon>Gammaproteobacteria</taxon>
        <taxon>Lysobacterales</taxon>
        <taxon>Rhodanobacteraceae</taxon>
        <taxon>Dyella</taxon>
    </lineage>
</organism>
<comment type="similarity">
    <text evidence="12 14">Belongs to the TonB-dependent receptor family.</text>
</comment>
<evidence type="ECO:0000256" key="13">
    <source>
        <dbReference type="PROSITE-ProRule" id="PRU10144"/>
    </source>
</evidence>
<dbReference type="Pfam" id="PF07715">
    <property type="entry name" value="Plug"/>
    <property type="match status" value="1"/>
</dbReference>
<keyword evidence="6 15" id="KW-0732">Signal</keyword>
<keyword evidence="4" id="KW-0410">Iron transport</keyword>
<dbReference type="PROSITE" id="PS01156">
    <property type="entry name" value="TONB_DEPENDENT_REC_2"/>
    <property type="match status" value="1"/>
</dbReference>
<feature type="signal peptide" evidence="15">
    <location>
        <begin position="1"/>
        <end position="24"/>
    </location>
</feature>
<dbReference type="InterPro" id="IPR010917">
    <property type="entry name" value="TonB_rcpt_CS"/>
</dbReference>
<dbReference type="GO" id="GO:0009279">
    <property type="term" value="C:cell outer membrane"/>
    <property type="evidence" value="ECO:0007669"/>
    <property type="project" value="UniProtKB-SubCell"/>
</dbReference>
<dbReference type="InterPro" id="IPR000531">
    <property type="entry name" value="Beta-barrel_TonB"/>
</dbReference>
<feature type="domain" description="TonB-dependent receptor-like beta-barrel" evidence="16">
    <location>
        <begin position="230"/>
        <end position="669"/>
    </location>
</feature>
<feature type="chain" id="PRO_5020456418" evidence="15">
    <location>
        <begin position="25"/>
        <end position="704"/>
    </location>
</feature>
<evidence type="ECO:0000256" key="1">
    <source>
        <dbReference type="ARBA" id="ARBA00004571"/>
    </source>
</evidence>
<evidence type="ECO:0000256" key="2">
    <source>
        <dbReference type="ARBA" id="ARBA00022448"/>
    </source>
</evidence>
<evidence type="ECO:0000256" key="14">
    <source>
        <dbReference type="RuleBase" id="RU003357"/>
    </source>
</evidence>
<keyword evidence="3 12" id="KW-1134">Transmembrane beta strand</keyword>
<dbReference type="Gene3D" id="2.170.130.10">
    <property type="entry name" value="TonB-dependent receptor, plug domain"/>
    <property type="match status" value="1"/>
</dbReference>
<dbReference type="Gene3D" id="2.40.170.20">
    <property type="entry name" value="TonB-dependent receptor, beta-barrel domain"/>
    <property type="match status" value="1"/>
</dbReference>
<name>A0A4R0YLB1_9GAMM</name>
<proteinExistence type="inferred from homology"/>
<dbReference type="PANTHER" id="PTHR32552">
    <property type="entry name" value="FERRICHROME IRON RECEPTOR-RELATED"/>
    <property type="match status" value="1"/>
</dbReference>
<protein>
    <submittedName>
        <fullName evidence="18">TonB-dependent receptor</fullName>
    </submittedName>
</protein>
<evidence type="ECO:0000256" key="11">
    <source>
        <dbReference type="ARBA" id="ARBA00023237"/>
    </source>
</evidence>
<gene>
    <name evidence="18" type="ORF">EZM97_26590</name>
</gene>
<keyword evidence="8" id="KW-0406">Ion transport</keyword>
<dbReference type="Proteomes" id="UP000291822">
    <property type="component" value="Unassembled WGS sequence"/>
</dbReference>
<keyword evidence="18" id="KW-0675">Receptor</keyword>
<dbReference type="InterPro" id="IPR036942">
    <property type="entry name" value="Beta-barrel_TonB_sf"/>
</dbReference>
<evidence type="ECO:0000259" key="17">
    <source>
        <dbReference type="Pfam" id="PF07715"/>
    </source>
</evidence>
<dbReference type="InterPro" id="IPR012910">
    <property type="entry name" value="Plug_dom"/>
</dbReference>
<dbReference type="RefSeq" id="WP_131151840.1">
    <property type="nucleotide sequence ID" value="NZ_SJTG01000004.1"/>
</dbReference>
<evidence type="ECO:0000313" key="18">
    <source>
        <dbReference type="EMBL" id="TCI08218.1"/>
    </source>
</evidence>
<reference evidence="18 19" key="1">
    <citation type="submission" date="2019-02" db="EMBL/GenBank/DDBJ databases">
        <title>Dyella amyloliquefaciens sp. nov., isolated from forest soil.</title>
        <authorList>
            <person name="Gao Z.-H."/>
            <person name="Qiu L.-H."/>
        </authorList>
    </citation>
    <scope>NUCLEOTIDE SEQUENCE [LARGE SCALE GENOMIC DNA]</scope>
    <source>
        <strain evidence="18 19">KACC 12747</strain>
    </source>
</reference>
<accession>A0A4R0YLB1</accession>
<keyword evidence="2 12" id="KW-0813">Transport</keyword>
<evidence type="ECO:0000256" key="4">
    <source>
        <dbReference type="ARBA" id="ARBA00022496"/>
    </source>
</evidence>
<keyword evidence="7" id="KW-0408">Iron</keyword>
<feature type="short sequence motif" description="TonB C-terminal box" evidence="13">
    <location>
        <begin position="687"/>
        <end position="704"/>
    </location>
</feature>
<keyword evidence="9 14" id="KW-0798">TonB box</keyword>
<comment type="caution">
    <text evidence="18">The sequence shown here is derived from an EMBL/GenBank/DDBJ whole genome shotgun (WGS) entry which is preliminary data.</text>
</comment>
<evidence type="ECO:0000256" key="9">
    <source>
        <dbReference type="ARBA" id="ARBA00023077"/>
    </source>
</evidence>
<keyword evidence="10 12" id="KW-0472">Membrane</keyword>
<dbReference type="PANTHER" id="PTHR32552:SF68">
    <property type="entry name" value="FERRICHROME OUTER MEMBRANE TRANSPORTER_PHAGE RECEPTOR"/>
    <property type="match status" value="1"/>
</dbReference>
<evidence type="ECO:0000256" key="5">
    <source>
        <dbReference type="ARBA" id="ARBA00022692"/>
    </source>
</evidence>
<comment type="subcellular location">
    <subcellularLocation>
        <location evidence="1 12">Cell outer membrane</location>
        <topology evidence="1 12">Multi-pass membrane protein</topology>
    </subcellularLocation>
</comment>
<feature type="domain" description="TonB-dependent receptor plug" evidence="17">
    <location>
        <begin position="45"/>
        <end position="154"/>
    </location>
</feature>
<evidence type="ECO:0000256" key="7">
    <source>
        <dbReference type="ARBA" id="ARBA00023004"/>
    </source>
</evidence>
<dbReference type="SUPFAM" id="SSF56935">
    <property type="entry name" value="Porins"/>
    <property type="match status" value="1"/>
</dbReference>
<keyword evidence="19" id="KW-1185">Reference proteome</keyword>
<dbReference type="CDD" id="cd01347">
    <property type="entry name" value="ligand_gated_channel"/>
    <property type="match status" value="1"/>
</dbReference>